<dbReference type="AlphaFoldDB" id="A0A1F8BDC9"/>
<evidence type="ECO:0000313" key="2">
    <source>
        <dbReference type="Proteomes" id="UP000177082"/>
    </source>
</evidence>
<name>A0A1F8BDC9_9BACT</name>
<reference evidence="1 2" key="1">
    <citation type="journal article" date="2016" name="Nat. Commun.">
        <title>Thousands of microbial genomes shed light on interconnected biogeochemical processes in an aquifer system.</title>
        <authorList>
            <person name="Anantharaman K."/>
            <person name="Brown C.T."/>
            <person name="Hug L.A."/>
            <person name="Sharon I."/>
            <person name="Castelle C.J."/>
            <person name="Probst A.J."/>
            <person name="Thomas B.C."/>
            <person name="Singh A."/>
            <person name="Wilkins M.J."/>
            <person name="Karaoz U."/>
            <person name="Brodie E.L."/>
            <person name="Williams K.H."/>
            <person name="Hubbard S.S."/>
            <person name="Banfield J.F."/>
        </authorList>
    </citation>
    <scope>NUCLEOTIDE SEQUENCE [LARGE SCALE GENOMIC DNA]</scope>
</reference>
<gene>
    <name evidence="1" type="ORF">A2961_03650</name>
</gene>
<comment type="caution">
    <text evidence="1">The sequence shown here is derived from an EMBL/GenBank/DDBJ whole genome shotgun (WGS) entry which is preliminary data.</text>
</comment>
<proteinExistence type="predicted"/>
<dbReference type="EMBL" id="MGHF01000041">
    <property type="protein sequence ID" value="OGM61375.1"/>
    <property type="molecule type" value="Genomic_DNA"/>
</dbReference>
<evidence type="ECO:0000313" key="1">
    <source>
        <dbReference type="EMBL" id="OGM61375.1"/>
    </source>
</evidence>
<protein>
    <submittedName>
        <fullName evidence="1">Uncharacterized protein</fullName>
    </submittedName>
</protein>
<organism evidence="1 2">
    <name type="scientific">Candidatus Woesebacteria bacterium RIFCSPLOWO2_01_FULL_39_21</name>
    <dbReference type="NCBI Taxonomy" id="1802519"/>
    <lineage>
        <taxon>Bacteria</taxon>
        <taxon>Candidatus Woeseibacteriota</taxon>
    </lineage>
</organism>
<sequence>MTNVELCEWTSTDPKFVVTKDKQKIISCPDRRFYAPNQDVDVAACDHPDKPGCDGCPRGFQ</sequence>
<accession>A0A1F8BDC9</accession>
<dbReference type="Proteomes" id="UP000177082">
    <property type="component" value="Unassembled WGS sequence"/>
</dbReference>